<dbReference type="GO" id="GO:0016829">
    <property type="term" value="F:lyase activity"/>
    <property type="evidence" value="ECO:0007669"/>
    <property type="project" value="UniProtKB-KW"/>
</dbReference>
<evidence type="ECO:0000256" key="1">
    <source>
        <dbReference type="ARBA" id="ARBA00022729"/>
    </source>
</evidence>
<evidence type="ECO:0000313" key="4">
    <source>
        <dbReference type="EMBL" id="TDK63464.1"/>
    </source>
</evidence>
<evidence type="ECO:0000256" key="2">
    <source>
        <dbReference type="ARBA" id="ARBA00023239"/>
    </source>
</evidence>
<dbReference type="Pfam" id="PF05426">
    <property type="entry name" value="Alginate_lyase"/>
    <property type="match status" value="1"/>
</dbReference>
<gene>
    <name evidence="4" type="ORF">E2I14_14730</name>
</gene>
<proteinExistence type="predicted"/>
<reference evidence="4 5" key="1">
    <citation type="submission" date="2019-03" db="EMBL/GenBank/DDBJ databases">
        <title>Sapientia aquatica gen. nov., sp. nov., isolated from a crater lake.</title>
        <authorList>
            <person name="Felfoldi T."/>
            <person name="Szabo A."/>
            <person name="Toth E."/>
            <person name="Schumann P."/>
            <person name="Keki Z."/>
            <person name="Marialigeti K."/>
            <person name="Mathe I."/>
        </authorList>
    </citation>
    <scope>NUCLEOTIDE SEQUENCE [LARGE SCALE GENOMIC DNA]</scope>
    <source>
        <strain evidence="4 5">SA-152</strain>
    </source>
</reference>
<dbReference type="OrthoDB" id="1043373at2"/>
<dbReference type="GO" id="GO:0042597">
    <property type="term" value="C:periplasmic space"/>
    <property type="evidence" value="ECO:0007669"/>
    <property type="project" value="InterPro"/>
</dbReference>
<sequence length="363" mass="40976">MQAYFSLQGSFALRKSSLFILLMIGVIYSAQAASWCNADPAPTAAIQALQRDVDKRLAETSQPRAIARLHTEGTLPHQGIWDQSIEAKKDFPLIRNLALLWRANKDQRVLNQLAPILDAWATIYQPSFNPIDETDFDTIIDAFALIQADLPQATRDKVAALLHRFATGYLDQMQHYSKPGKNTWINNWQSHRIKIATMSAAALGDQRLLDAARWQFIKQLNQNLHPDGTSIDFEERDALHYVVYNLEPLVRAAMAANTMGQDWLTLRADNGVTLTVAIDWLVPYASGEKTHQEYVNTTVKFDLQRRDAGVPGFTGQWEPKSSDQLFWLASTLDARYQPLAQSLRKQLSWMAACWQIPAAQPAQ</sequence>
<name>A0A4R5VW45_9BURK</name>
<dbReference type="EMBL" id="SMYL01000009">
    <property type="protein sequence ID" value="TDK63464.1"/>
    <property type="molecule type" value="Genomic_DNA"/>
</dbReference>
<evidence type="ECO:0000313" key="5">
    <source>
        <dbReference type="Proteomes" id="UP000294829"/>
    </source>
</evidence>
<keyword evidence="1" id="KW-0732">Signal</keyword>
<dbReference type="RefSeq" id="WP_133329884.1">
    <property type="nucleotide sequence ID" value="NZ_SMYL01000009.1"/>
</dbReference>
<keyword evidence="2" id="KW-0456">Lyase</keyword>
<dbReference type="Gene3D" id="1.50.10.100">
    <property type="entry name" value="Chondroitin AC/alginate lyase"/>
    <property type="match status" value="1"/>
</dbReference>
<dbReference type="AlphaFoldDB" id="A0A4R5VW45"/>
<protein>
    <recommendedName>
        <fullName evidence="3">Alginate lyase domain-containing protein</fullName>
    </recommendedName>
</protein>
<comment type="caution">
    <text evidence="4">The sequence shown here is derived from an EMBL/GenBank/DDBJ whole genome shotgun (WGS) entry which is preliminary data.</text>
</comment>
<accession>A0A4R5VW45</accession>
<feature type="domain" description="Alginate lyase" evidence="3">
    <location>
        <begin position="59"/>
        <end position="290"/>
    </location>
</feature>
<dbReference type="SUPFAM" id="SSF48230">
    <property type="entry name" value="Chondroitin AC/alginate lyase"/>
    <property type="match status" value="1"/>
</dbReference>
<organism evidence="4 5">
    <name type="scientific">Sapientia aquatica</name>
    <dbReference type="NCBI Taxonomy" id="1549640"/>
    <lineage>
        <taxon>Bacteria</taxon>
        <taxon>Pseudomonadati</taxon>
        <taxon>Pseudomonadota</taxon>
        <taxon>Betaproteobacteria</taxon>
        <taxon>Burkholderiales</taxon>
        <taxon>Oxalobacteraceae</taxon>
        <taxon>Sapientia</taxon>
    </lineage>
</organism>
<dbReference type="Proteomes" id="UP000294829">
    <property type="component" value="Unassembled WGS sequence"/>
</dbReference>
<evidence type="ECO:0000259" key="3">
    <source>
        <dbReference type="Pfam" id="PF05426"/>
    </source>
</evidence>
<dbReference type="InterPro" id="IPR008929">
    <property type="entry name" value="Chondroitin_lyas"/>
</dbReference>
<keyword evidence="5" id="KW-1185">Reference proteome</keyword>
<dbReference type="InterPro" id="IPR008397">
    <property type="entry name" value="Alginate_lyase_dom"/>
</dbReference>